<sequence>MDDKALQAWLAVVERDMKAIRNNLYGPEPEPSMAAYHCQQAVEKLLKTVLVATGVMPPKSHDLDLLIARLPTEHPIAPRARALSHLVVFLSGPRYPGPGIFNDPPDDPSVEEVVGWLGEIESLRADILRFLGLPS</sequence>
<evidence type="ECO:0000313" key="3">
    <source>
        <dbReference type="Proteomes" id="UP000283458"/>
    </source>
</evidence>
<dbReference type="EMBL" id="QYUL01000002">
    <property type="protein sequence ID" value="RJF82172.1"/>
    <property type="molecule type" value="Genomic_DNA"/>
</dbReference>
<evidence type="ECO:0000259" key="1">
    <source>
        <dbReference type="Pfam" id="PF05168"/>
    </source>
</evidence>
<dbReference type="Proteomes" id="UP000283458">
    <property type="component" value="Unassembled WGS sequence"/>
</dbReference>
<keyword evidence="3" id="KW-1185">Reference proteome</keyword>
<dbReference type="Pfam" id="PF05168">
    <property type="entry name" value="HEPN"/>
    <property type="match status" value="1"/>
</dbReference>
<comment type="caution">
    <text evidence="2">The sequence shown here is derived from an EMBL/GenBank/DDBJ whole genome shotgun (WGS) entry which is preliminary data.</text>
</comment>
<protein>
    <submittedName>
        <fullName evidence="2">HEPN domain-containing protein</fullName>
    </submittedName>
</protein>
<organism evidence="2 3">
    <name type="scientific">Azospirillum cavernae</name>
    <dbReference type="NCBI Taxonomy" id="2320860"/>
    <lineage>
        <taxon>Bacteria</taxon>
        <taxon>Pseudomonadati</taxon>
        <taxon>Pseudomonadota</taxon>
        <taxon>Alphaproteobacteria</taxon>
        <taxon>Rhodospirillales</taxon>
        <taxon>Azospirillaceae</taxon>
        <taxon>Azospirillum</taxon>
    </lineage>
</organism>
<feature type="domain" description="HEPN" evidence="1">
    <location>
        <begin position="7"/>
        <end position="98"/>
    </location>
</feature>
<name>A0A418VYE2_9PROT</name>
<dbReference type="AlphaFoldDB" id="A0A418VYE2"/>
<dbReference type="SUPFAM" id="SSF81593">
    <property type="entry name" value="Nucleotidyltransferase substrate binding subunit/domain"/>
    <property type="match status" value="1"/>
</dbReference>
<reference evidence="2 3" key="1">
    <citation type="submission" date="2018-09" db="EMBL/GenBank/DDBJ databases">
        <authorList>
            <person name="Zhu H."/>
        </authorList>
    </citation>
    <scope>NUCLEOTIDE SEQUENCE [LARGE SCALE GENOMIC DNA]</scope>
    <source>
        <strain evidence="2 3">K2W22B-5</strain>
    </source>
</reference>
<dbReference type="InterPro" id="IPR007842">
    <property type="entry name" value="HEPN_dom"/>
</dbReference>
<gene>
    <name evidence="2" type="ORF">D3877_19140</name>
</gene>
<proteinExistence type="predicted"/>
<dbReference type="OrthoDB" id="9808176at2"/>
<evidence type="ECO:0000313" key="2">
    <source>
        <dbReference type="EMBL" id="RJF82172.1"/>
    </source>
</evidence>
<dbReference type="Gene3D" id="1.20.120.330">
    <property type="entry name" value="Nucleotidyltransferases domain 2"/>
    <property type="match status" value="1"/>
</dbReference>
<accession>A0A418VYE2</accession>